<evidence type="ECO:0000256" key="4">
    <source>
        <dbReference type="ARBA" id="ARBA00022771"/>
    </source>
</evidence>
<keyword evidence="3" id="KW-0479">Metal-binding</keyword>
<evidence type="ECO:0000256" key="3">
    <source>
        <dbReference type="ARBA" id="ARBA00022723"/>
    </source>
</evidence>
<comment type="function">
    <text evidence="8 9">May regulate transcription elongation by RNA polymerase II. May enhance transcriptional pausing at sites proximal to the promoter, which may in turn facilitate the assembly of an elongation competent RNA polymerase II complex.</text>
</comment>
<dbReference type="PANTHER" id="PTHR12882:SF1">
    <property type="entry name" value="TRANSCRIPTION ELONGATION FACTOR SPT4"/>
    <property type="match status" value="1"/>
</dbReference>
<keyword evidence="4" id="KW-0863">Zinc-finger</keyword>
<reference evidence="11 12" key="1">
    <citation type="journal article" date="2014" name="Nat. Commun.">
        <title>Klebsormidium flaccidum genome reveals primary factors for plant terrestrial adaptation.</title>
        <authorList>
            <person name="Hori K."/>
            <person name="Maruyama F."/>
            <person name="Fujisawa T."/>
            <person name="Togashi T."/>
            <person name="Yamamoto N."/>
            <person name="Seo M."/>
            <person name="Sato S."/>
            <person name="Yamada T."/>
            <person name="Mori H."/>
            <person name="Tajima N."/>
            <person name="Moriyama T."/>
            <person name="Ikeuchi M."/>
            <person name="Watanabe M."/>
            <person name="Wada H."/>
            <person name="Kobayashi K."/>
            <person name="Saito M."/>
            <person name="Masuda T."/>
            <person name="Sasaki-Sekimoto Y."/>
            <person name="Mashiguchi K."/>
            <person name="Awai K."/>
            <person name="Shimojima M."/>
            <person name="Masuda S."/>
            <person name="Iwai M."/>
            <person name="Nobusawa T."/>
            <person name="Narise T."/>
            <person name="Kondo S."/>
            <person name="Saito H."/>
            <person name="Sato R."/>
            <person name="Murakawa M."/>
            <person name="Ihara Y."/>
            <person name="Oshima-Yamada Y."/>
            <person name="Ohtaka K."/>
            <person name="Satoh M."/>
            <person name="Sonobe K."/>
            <person name="Ishii M."/>
            <person name="Ohtani R."/>
            <person name="Kanamori-Sato M."/>
            <person name="Honoki R."/>
            <person name="Miyazaki D."/>
            <person name="Mochizuki H."/>
            <person name="Umetsu J."/>
            <person name="Higashi K."/>
            <person name="Shibata D."/>
            <person name="Kamiya Y."/>
            <person name="Sato N."/>
            <person name="Nakamura Y."/>
            <person name="Tabata S."/>
            <person name="Ida S."/>
            <person name="Kurokawa K."/>
            <person name="Ohta H."/>
        </authorList>
    </citation>
    <scope>NUCLEOTIDE SEQUENCE [LARGE SCALE GENOMIC DNA]</scope>
    <source>
        <strain evidence="11 12">NIES-2285</strain>
    </source>
</reference>
<dbReference type="InterPro" id="IPR009287">
    <property type="entry name" value="Spt4"/>
</dbReference>
<evidence type="ECO:0000256" key="5">
    <source>
        <dbReference type="ARBA" id="ARBA00022833"/>
    </source>
</evidence>
<dbReference type="GO" id="GO:0006355">
    <property type="term" value="P:regulation of DNA-templated transcription"/>
    <property type="evidence" value="ECO:0007669"/>
    <property type="project" value="InterPro"/>
</dbReference>
<dbReference type="FunFam" id="3.30.40.210:FF:000002">
    <property type="entry name" value="Transcription elongation factor SPT4 homolog"/>
    <property type="match status" value="1"/>
</dbReference>
<dbReference type="GO" id="GO:0006368">
    <property type="term" value="P:transcription elongation by RNA polymerase II"/>
    <property type="evidence" value="ECO:0000318"/>
    <property type="project" value="GO_Central"/>
</dbReference>
<evidence type="ECO:0000256" key="9">
    <source>
        <dbReference type="PIRNR" id="PIRNR025023"/>
    </source>
</evidence>
<dbReference type="InterPro" id="IPR022800">
    <property type="entry name" value="Spt4/RpoE2_Znf"/>
</dbReference>
<dbReference type="PANTHER" id="PTHR12882">
    <property type="entry name" value="SUPPRESSOR OF TY 4"/>
    <property type="match status" value="1"/>
</dbReference>
<evidence type="ECO:0000256" key="6">
    <source>
        <dbReference type="ARBA" id="ARBA00023163"/>
    </source>
</evidence>
<sequence>MAETMPAAAVPTDFGRSLRACLRCSLVKTFEQFLEAGCENCDFFVMERDKDRVLECTTHNFSGVIALMHPDASWVARYQRIGKFVPGCYAVHVAEPMSEELQTLCEDRGKKYIPRHTLNTA</sequence>
<gene>
    <name evidence="11" type="ORF">KFL_006060090</name>
</gene>
<evidence type="ECO:0000256" key="1">
    <source>
        <dbReference type="ARBA" id="ARBA00004123"/>
    </source>
</evidence>
<keyword evidence="12" id="KW-1185">Reference proteome</keyword>
<keyword evidence="5" id="KW-0862">Zinc</keyword>
<evidence type="ECO:0000256" key="2">
    <source>
        <dbReference type="ARBA" id="ARBA00010464"/>
    </source>
</evidence>
<dbReference type="GO" id="GO:0140673">
    <property type="term" value="P:transcription elongation-coupled chromatin remodeling"/>
    <property type="evidence" value="ECO:0007669"/>
    <property type="project" value="InterPro"/>
</dbReference>
<dbReference type="Pfam" id="PF06093">
    <property type="entry name" value="Spt4"/>
    <property type="match status" value="1"/>
</dbReference>
<dbReference type="PIRSF" id="PIRSF025023">
    <property type="entry name" value="Spt4"/>
    <property type="match status" value="1"/>
</dbReference>
<dbReference type="EMBL" id="DF237555">
    <property type="protein sequence ID" value="GAQ90156.1"/>
    <property type="molecule type" value="Genomic_DNA"/>
</dbReference>
<dbReference type="SMART" id="SM01389">
    <property type="entry name" value="Spt4"/>
    <property type="match status" value="1"/>
</dbReference>
<evidence type="ECO:0000259" key="10">
    <source>
        <dbReference type="SMART" id="SM01389"/>
    </source>
</evidence>
<dbReference type="GO" id="GO:0000993">
    <property type="term" value="F:RNA polymerase II complex binding"/>
    <property type="evidence" value="ECO:0000318"/>
    <property type="project" value="GO_Central"/>
</dbReference>
<comment type="similarity">
    <text evidence="2 9">Belongs to the SPT4 family.</text>
</comment>
<dbReference type="SUPFAM" id="SSF63393">
    <property type="entry name" value="RNA polymerase subunits"/>
    <property type="match status" value="1"/>
</dbReference>
<proteinExistence type="inferred from homology"/>
<dbReference type="AlphaFoldDB" id="A0A1Y1IN20"/>
<accession>A0A1Y1IN20</accession>
<dbReference type="GO" id="GO:0032044">
    <property type="term" value="C:DSIF complex"/>
    <property type="evidence" value="ECO:0000318"/>
    <property type="project" value="GO_Central"/>
</dbReference>
<feature type="domain" description="Spt4/RpoE2 zinc finger" evidence="10">
    <location>
        <begin position="18"/>
        <end position="94"/>
    </location>
</feature>
<dbReference type="CDD" id="cd07973">
    <property type="entry name" value="Spt4"/>
    <property type="match status" value="1"/>
</dbReference>
<evidence type="ECO:0000256" key="7">
    <source>
        <dbReference type="ARBA" id="ARBA00023242"/>
    </source>
</evidence>
<protein>
    <recommendedName>
        <fullName evidence="9">Transcription elongation factor SPT4 homolog</fullName>
    </recommendedName>
</protein>
<keyword evidence="6 9" id="KW-0804">Transcription</keyword>
<dbReference type="InterPro" id="IPR038510">
    <property type="entry name" value="Spt4_sf"/>
</dbReference>
<dbReference type="InterPro" id="IPR029040">
    <property type="entry name" value="RPABC4/Spt4"/>
</dbReference>
<name>A0A1Y1IN20_KLENI</name>
<keyword evidence="7 9" id="KW-0539">Nucleus</keyword>
<dbReference type="Gene3D" id="3.30.40.210">
    <property type="match status" value="1"/>
</dbReference>
<dbReference type="STRING" id="105231.A0A1Y1IN20"/>
<dbReference type="GO" id="GO:0008270">
    <property type="term" value="F:zinc ion binding"/>
    <property type="evidence" value="ECO:0007669"/>
    <property type="project" value="UniProtKB-KW"/>
</dbReference>
<evidence type="ECO:0000313" key="11">
    <source>
        <dbReference type="EMBL" id="GAQ90156.1"/>
    </source>
</evidence>
<evidence type="ECO:0000313" key="12">
    <source>
        <dbReference type="Proteomes" id="UP000054558"/>
    </source>
</evidence>
<organism evidence="11 12">
    <name type="scientific">Klebsormidium nitens</name>
    <name type="common">Green alga</name>
    <name type="synonym">Ulothrix nitens</name>
    <dbReference type="NCBI Taxonomy" id="105231"/>
    <lineage>
        <taxon>Eukaryota</taxon>
        <taxon>Viridiplantae</taxon>
        <taxon>Streptophyta</taxon>
        <taxon>Klebsormidiophyceae</taxon>
        <taxon>Klebsormidiales</taxon>
        <taxon>Klebsormidiaceae</taxon>
        <taxon>Klebsormidium</taxon>
    </lineage>
</organism>
<dbReference type="Proteomes" id="UP000054558">
    <property type="component" value="Unassembled WGS sequence"/>
</dbReference>
<dbReference type="OrthoDB" id="248751at2759"/>
<dbReference type="OMA" id="FDGMIAV"/>
<comment type="subcellular location">
    <subcellularLocation>
        <location evidence="1 9">Nucleus</location>
    </subcellularLocation>
</comment>
<evidence type="ECO:0000256" key="8">
    <source>
        <dbReference type="ARBA" id="ARBA00056652"/>
    </source>
</evidence>